<dbReference type="Pfam" id="PF00092">
    <property type="entry name" value="VWA"/>
    <property type="match status" value="1"/>
</dbReference>
<feature type="region of interest" description="Disordered" evidence="1">
    <location>
        <begin position="26"/>
        <end position="110"/>
    </location>
</feature>
<dbReference type="PANTHER" id="PTHR10579:SF43">
    <property type="entry name" value="ZINC FINGER (C3HC4-TYPE RING FINGER) FAMILY PROTEIN"/>
    <property type="match status" value="1"/>
</dbReference>
<gene>
    <name evidence="3" type="ORF">PROFUN_01691</name>
</gene>
<dbReference type="InterPro" id="IPR002035">
    <property type="entry name" value="VWF_A"/>
</dbReference>
<dbReference type="Pfam" id="PF25524">
    <property type="entry name" value="RSLD_CPSF6"/>
    <property type="match status" value="1"/>
</dbReference>
<dbReference type="Proteomes" id="UP000241769">
    <property type="component" value="Unassembled WGS sequence"/>
</dbReference>
<evidence type="ECO:0000313" key="3">
    <source>
        <dbReference type="EMBL" id="PRP75975.1"/>
    </source>
</evidence>
<feature type="compositionally biased region" description="Low complexity" evidence="1">
    <location>
        <begin position="89"/>
        <end position="101"/>
    </location>
</feature>
<dbReference type="InterPro" id="IPR051266">
    <property type="entry name" value="CLCR"/>
</dbReference>
<dbReference type="PROSITE" id="PS50234">
    <property type="entry name" value="VWFA"/>
    <property type="match status" value="1"/>
</dbReference>
<dbReference type="SUPFAM" id="SSF53300">
    <property type="entry name" value="vWA-like"/>
    <property type="match status" value="1"/>
</dbReference>
<feature type="domain" description="VWFA" evidence="2">
    <location>
        <begin position="161"/>
        <end position="340"/>
    </location>
</feature>
<dbReference type="EMBL" id="MDYQ01000353">
    <property type="protein sequence ID" value="PRP75975.1"/>
    <property type="molecule type" value="Genomic_DNA"/>
</dbReference>
<dbReference type="PANTHER" id="PTHR10579">
    <property type="entry name" value="CALCIUM-ACTIVATED CHLORIDE CHANNEL REGULATOR"/>
    <property type="match status" value="1"/>
</dbReference>
<name>A0A2P6MW95_9EUKA</name>
<dbReference type="SMART" id="SM00327">
    <property type="entry name" value="VWA"/>
    <property type="match status" value="1"/>
</dbReference>
<evidence type="ECO:0000313" key="4">
    <source>
        <dbReference type="Proteomes" id="UP000241769"/>
    </source>
</evidence>
<accession>A0A2P6MW95</accession>
<reference evidence="3 4" key="1">
    <citation type="journal article" date="2018" name="Genome Biol. Evol.">
        <title>Multiple Roots of Fruiting Body Formation in Amoebozoa.</title>
        <authorList>
            <person name="Hillmann F."/>
            <person name="Forbes G."/>
            <person name="Novohradska S."/>
            <person name="Ferling I."/>
            <person name="Riege K."/>
            <person name="Groth M."/>
            <person name="Westermann M."/>
            <person name="Marz M."/>
            <person name="Spaller T."/>
            <person name="Winckler T."/>
            <person name="Schaap P."/>
            <person name="Glockner G."/>
        </authorList>
    </citation>
    <scope>NUCLEOTIDE SEQUENCE [LARGE SCALE GENOMIC DNA]</scope>
    <source>
        <strain evidence="3 4">Jena</strain>
    </source>
</reference>
<evidence type="ECO:0000256" key="1">
    <source>
        <dbReference type="SAM" id="MobiDB-lite"/>
    </source>
</evidence>
<dbReference type="OrthoDB" id="10267238at2759"/>
<protein>
    <recommendedName>
        <fullName evidence="2">VWFA domain-containing protein</fullName>
    </recommendedName>
</protein>
<sequence length="646" mass="72174">MKSSQKSLRSSQQDSNLRRLSFVYQIDSSEEESSQSPSKRVWESTYPEDRGASVEHSSETRKGRSPRSQSEHSPQRRAPEPEDPDTLHTSSPSTSFSTRSSFGRRDATDDTGNLILSTEMEAPELSSNAVHKFWGMIRLSTDPSSAAHCPLSEQKSPVVMDFVVMIDRSSSMTQGNKMAFVQATIEHMIQLLGPQHRFCLLTFNQEATMITEGLLEMNEDNKKIVLSLLKDIKPEGSTNIGDALTMGITVLNSREGTDANNLSSIMLFTDGLANMGARGEKLLHKMRHSPLPEGLAIHSFGYGIDHDSNLLQNLSISSRGGVYYYIESTDCIASTFGECLAGILSTAAHNVRVELTADDGCRIVAFYTRYSVQQLKEVKHYNVHLGSVYRHETKSILFKLSLRKLETSSQACRLVHLTVRYVDTATQKPHVIRGSLVVDRPSRAKIHPLPPILDWGINRFAAAASIEEASGKASSGDYSGAQRHLANMISSIKSSCSYHHRDYFSSCDDLIKDLGECMSGMERRETYVRGVHYANAYSTMYYLERSNGTRNFTGIHSEEMRNVHNNREDKGLSLKRSLGYGYLTPVQIEEAFKAQSAARSYVTAPYVVRKFFSFIVLRQKIASCPFSIKNVQPEIEPPEPPTRPYS</sequence>
<evidence type="ECO:0000259" key="2">
    <source>
        <dbReference type="PROSITE" id="PS50234"/>
    </source>
</evidence>
<dbReference type="AlphaFoldDB" id="A0A2P6MW95"/>
<dbReference type="InParanoid" id="A0A2P6MW95"/>
<dbReference type="InterPro" id="IPR036465">
    <property type="entry name" value="vWFA_dom_sf"/>
</dbReference>
<feature type="compositionally biased region" description="Basic and acidic residues" evidence="1">
    <location>
        <begin position="47"/>
        <end position="62"/>
    </location>
</feature>
<comment type="caution">
    <text evidence="3">The sequence shown here is derived from an EMBL/GenBank/DDBJ whole genome shotgun (WGS) entry which is preliminary data.</text>
</comment>
<dbReference type="Gene3D" id="3.40.50.410">
    <property type="entry name" value="von Willebrand factor, type A domain"/>
    <property type="match status" value="1"/>
</dbReference>
<proteinExistence type="predicted"/>
<feature type="compositionally biased region" description="Basic and acidic residues" evidence="1">
    <location>
        <begin position="69"/>
        <end position="80"/>
    </location>
</feature>
<keyword evidence="4" id="KW-1185">Reference proteome</keyword>
<organism evidence="3 4">
    <name type="scientific">Planoprotostelium fungivorum</name>
    <dbReference type="NCBI Taxonomy" id="1890364"/>
    <lineage>
        <taxon>Eukaryota</taxon>
        <taxon>Amoebozoa</taxon>
        <taxon>Evosea</taxon>
        <taxon>Variosea</taxon>
        <taxon>Cavosteliida</taxon>
        <taxon>Cavosteliaceae</taxon>
        <taxon>Planoprotostelium</taxon>
    </lineage>
</organism>
<dbReference type="InterPro" id="IPR057951">
    <property type="entry name" value="CPSF6/7_RSLD_N"/>
</dbReference>